<accession>A0A8T0D068</accession>
<dbReference type="Proteomes" id="UP000806378">
    <property type="component" value="Unassembled WGS sequence"/>
</dbReference>
<sequence>MGKYKANEEKVKQFRWSKPMERVLLEILADKAIKGNKPLSTFRPSSIARVVDTINDKFGISCEPDHVENHLKTVKSNWKTIQTLRGKSGFNWDDKLKMVLAGKKEFDEYMSISFLITFSPLECSGVHPSHEKYLNKMIDMYDEMALVVGRDTATGSFAKQLGETQPPEAVLIDSSPIDLGDNFNELMKGLKTSSSTCSDNDDKLVILSTHIGEMALAIKSLGQNNIDPSQLHYSRLYNEVMKMDGYDEVTLGSVFDHLVENEKIGKAFMVKMTYEYKLNI</sequence>
<dbReference type="OrthoDB" id="1301570at2759"/>
<feature type="domain" description="Myb/SANT-like" evidence="1">
    <location>
        <begin position="15"/>
        <end position="109"/>
    </location>
</feature>
<evidence type="ECO:0000313" key="2">
    <source>
        <dbReference type="EMBL" id="KAF7851785.1"/>
    </source>
</evidence>
<dbReference type="InterPro" id="IPR024752">
    <property type="entry name" value="Myb/SANT-like_dom"/>
</dbReference>
<gene>
    <name evidence="2" type="ORF">BT93_L2640</name>
</gene>
<organism evidence="2 3">
    <name type="scientific">Corymbia citriodora subsp. variegata</name>
    <dbReference type="NCBI Taxonomy" id="360336"/>
    <lineage>
        <taxon>Eukaryota</taxon>
        <taxon>Viridiplantae</taxon>
        <taxon>Streptophyta</taxon>
        <taxon>Embryophyta</taxon>
        <taxon>Tracheophyta</taxon>
        <taxon>Spermatophyta</taxon>
        <taxon>Magnoliopsida</taxon>
        <taxon>eudicotyledons</taxon>
        <taxon>Gunneridae</taxon>
        <taxon>Pentapetalae</taxon>
        <taxon>rosids</taxon>
        <taxon>malvids</taxon>
        <taxon>Myrtales</taxon>
        <taxon>Myrtaceae</taxon>
        <taxon>Myrtoideae</taxon>
        <taxon>Eucalypteae</taxon>
        <taxon>Corymbia</taxon>
    </lineage>
</organism>
<proteinExistence type="predicted"/>
<protein>
    <recommendedName>
        <fullName evidence="1">Myb/SANT-like domain-containing protein</fullName>
    </recommendedName>
</protein>
<comment type="caution">
    <text evidence="2">The sequence shown here is derived from an EMBL/GenBank/DDBJ whole genome shotgun (WGS) entry which is preliminary data.</text>
</comment>
<keyword evidence="3" id="KW-1185">Reference proteome</keyword>
<dbReference type="EMBL" id="MU089525">
    <property type="protein sequence ID" value="KAF7851785.1"/>
    <property type="molecule type" value="Genomic_DNA"/>
</dbReference>
<reference evidence="2" key="1">
    <citation type="submission" date="2020-05" db="EMBL/GenBank/DDBJ databases">
        <title>WGS assembly of Corymbia citriodora subspecies variegata.</title>
        <authorList>
            <person name="Barry K."/>
            <person name="Hundley H."/>
            <person name="Shu S."/>
            <person name="Jenkins J."/>
            <person name="Grimwood J."/>
            <person name="Baten A."/>
        </authorList>
    </citation>
    <scope>NUCLEOTIDE SEQUENCE</scope>
    <source>
        <strain evidence="2">CV2-018</strain>
    </source>
</reference>
<evidence type="ECO:0000259" key="1">
    <source>
        <dbReference type="Pfam" id="PF12776"/>
    </source>
</evidence>
<evidence type="ECO:0000313" key="3">
    <source>
        <dbReference type="Proteomes" id="UP000806378"/>
    </source>
</evidence>
<dbReference type="PANTHER" id="PTHR46929:SF23">
    <property type="entry name" value="L10-INTERACTING MYB DOMAIN-CONTAINING PROTEIN-LIKE"/>
    <property type="match status" value="1"/>
</dbReference>
<dbReference type="Pfam" id="PF12776">
    <property type="entry name" value="Myb_DNA-bind_3"/>
    <property type="match status" value="1"/>
</dbReference>
<dbReference type="AlphaFoldDB" id="A0A8T0D068"/>
<dbReference type="Gramene" id="rna-gnl|WGS:JABURB|Cocit.L2640.1">
    <property type="protein sequence ID" value="cds-KAF7851785.1"/>
    <property type="gene ID" value="gene-BT93_L2640"/>
</dbReference>
<name>A0A8T0D068_CORYI</name>
<dbReference type="PANTHER" id="PTHR46929">
    <property type="entry name" value="EXPRESSED PROTEIN"/>
    <property type="match status" value="1"/>
</dbReference>